<keyword evidence="3 6" id="KW-0812">Transmembrane</keyword>
<feature type="transmembrane region" description="Helical" evidence="6">
    <location>
        <begin position="213"/>
        <end position="233"/>
    </location>
</feature>
<organism evidence="8 9">
    <name type="scientific">Pantoea osteomyelitidis</name>
    <dbReference type="NCBI Taxonomy" id="3230026"/>
    <lineage>
        <taxon>Bacteria</taxon>
        <taxon>Pseudomonadati</taxon>
        <taxon>Pseudomonadota</taxon>
        <taxon>Gammaproteobacteria</taxon>
        <taxon>Enterobacterales</taxon>
        <taxon>Erwiniaceae</taxon>
        <taxon>Pantoea</taxon>
    </lineage>
</organism>
<keyword evidence="4 6" id="KW-1133">Transmembrane helix</keyword>
<feature type="transmembrane region" description="Helical" evidence="6">
    <location>
        <begin position="273"/>
        <end position="293"/>
    </location>
</feature>
<feature type="domain" description="EamA" evidence="7">
    <location>
        <begin position="160"/>
        <end position="288"/>
    </location>
</feature>
<dbReference type="PANTHER" id="PTHR42920:SF24">
    <property type="entry name" value="AROMATIC AMINO ACID EXPORTER YDDG"/>
    <property type="match status" value="1"/>
</dbReference>
<evidence type="ECO:0000259" key="7">
    <source>
        <dbReference type="Pfam" id="PF00892"/>
    </source>
</evidence>
<feature type="transmembrane region" description="Helical" evidence="6">
    <location>
        <begin position="245"/>
        <end position="267"/>
    </location>
</feature>
<evidence type="ECO:0000256" key="5">
    <source>
        <dbReference type="ARBA" id="ARBA00023136"/>
    </source>
</evidence>
<dbReference type="PANTHER" id="PTHR42920">
    <property type="entry name" value="OS03G0707200 PROTEIN-RELATED"/>
    <property type="match status" value="1"/>
</dbReference>
<dbReference type="InterPro" id="IPR000620">
    <property type="entry name" value="EamA_dom"/>
</dbReference>
<feature type="transmembrane region" description="Helical" evidence="6">
    <location>
        <begin position="159"/>
        <end position="177"/>
    </location>
</feature>
<evidence type="ECO:0000256" key="4">
    <source>
        <dbReference type="ARBA" id="ARBA00022989"/>
    </source>
</evidence>
<evidence type="ECO:0000256" key="2">
    <source>
        <dbReference type="ARBA" id="ARBA00022475"/>
    </source>
</evidence>
<keyword evidence="5 6" id="KW-0472">Membrane</keyword>
<dbReference type="SUPFAM" id="SSF103481">
    <property type="entry name" value="Multidrug resistance efflux transporter EmrE"/>
    <property type="match status" value="2"/>
</dbReference>
<feature type="transmembrane region" description="Helical" evidence="6">
    <location>
        <begin position="5"/>
        <end position="26"/>
    </location>
</feature>
<dbReference type="EMBL" id="JBGFSN010000004">
    <property type="protein sequence ID" value="MFH8134348.1"/>
    <property type="molecule type" value="Genomic_DNA"/>
</dbReference>
<keyword evidence="2" id="KW-1003">Cell membrane</keyword>
<gene>
    <name evidence="8" type="primary">yddG</name>
    <name evidence="8" type="ORF">ABU178_09220</name>
</gene>
<feature type="transmembrane region" description="Helical" evidence="6">
    <location>
        <begin position="189"/>
        <end position="207"/>
    </location>
</feature>
<proteinExistence type="predicted"/>
<feature type="transmembrane region" description="Helical" evidence="6">
    <location>
        <begin position="122"/>
        <end position="139"/>
    </location>
</feature>
<evidence type="ECO:0000313" key="8">
    <source>
        <dbReference type="EMBL" id="MFH8134348.1"/>
    </source>
</evidence>
<evidence type="ECO:0000256" key="3">
    <source>
        <dbReference type="ARBA" id="ARBA00022692"/>
    </source>
</evidence>
<dbReference type="NCBIfam" id="NF008676">
    <property type="entry name" value="PRK11689.1"/>
    <property type="match status" value="1"/>
</dbReference>
<sequence>MPATLLRATLIGLSAILLWSTTVGLLRSISEAFGATGGAALVYSTTALLLCATRGLPRVRELPPVYLWGGGVLFVGYEISLALAIGFANSRSQSLELGMINYLWPCLTILFAIPLNQQRFRVWLWPGMLLSLLGIVWVMKGDGAWSPALLWQNILSNPLAYALAFFAAIAWGLYNNLTRRFAAGKSGITLFFLITALALWIKFYFTASLSEMHFSLVPLLEVLFMGFSTAIAYSAWNHGIQHGNLTLLASASYFTPVLSALLAALWLQLTPSLAFWQGVMMITLGSLICWLATRQR</sequence>
<evidence type="ECO:0000313" key="9">
    <source>
        <dbReference type="Proteomes" id="UP001611251"/>
    </source>
</evidence>
<dbReference type="InterPro" id="IPR037185">
    <property type="entry name" value="EmrE-like"/>
</dbReference>
<protein>
    <submittedName>
        <fullName evidence="8">Aromatic amino acid DMT transporter YddG</fullName>
    </submittedName>
</protein>
<dbReference type="Proteomes" id="UP001611251">
    <property type="component" value="Unassembled WGS sequence"/>
</dbReference>
<feature type="transmembrane region" description="Helical" evidence="6">
    <location>
        <begin position="65"/>
        <end position="87"/>
    </location>
</feature>
<dbReference type="RefSeq" id="WP_397214068.1">
    <property type="nucleotide sequence ID" value="NZ_JBGFSN010000004.1"/>
</dbReference>
<keyword evidence="9" id="KW-1185">Reference proteome</keyword>
<accession>A0ABW7PVZ7</accession>
<reference evidence="8 9" key="1">
    <citation type="submission" date="2024-08" db="EMBL/GenBank/DDBJ databases">
        <title>Pantoea ronii - a newly identified human opportunistic pathogen.</title>
        <authorList>
            <person name="Keidar-Friedman D."/>
            <person name="Sorek N."/>
            <person name="Leshin-Carmel D."/>
            <person name="Tsur A."/>
            <person name="Amsalem M."/>
            <person name="Tolkach D."/>
            <person name="Brosh-Nissimov T."/>
        </authorList>
    </citation>
    <scope>NUCLEOTIDE SEQUENCE [LARGE SCALE GENOMIC DNA]</scope>
    <source>
        <strain evidence="8 9">AA23256</strain>
    </source>
</reference>
<dbReference type="InterPro" id="IPR051258">
    <property type="entry name" value="Diverse_Substrate_Transporter"/>
</dbReference>
<dbReference type="Pfam" id="PF00892">
    <property type="entry name" value="EamA"/>
    <property type="match status" value="1"/>
</dbReference>
<feature type="transmembrane region" description="Helical" evidence="6">
    <location>
        <begin position="99"/>
        <end position="115"/>
    </location>
</feature>
<comment type="subcellular location">
    <subcellularLocation>
        <location evidence="1">Cell membrane</location>
        <topology evidence="1">Multi-pass membrane protein</topology>
    </subcellularLocation>
</comment>
<name>A0ABW7PVZ7_9GAMM</name>
<evidence type="ECO:0000256" key="6">
    <source>
        <dbReference type="SAM" id="Phobius"/>
    </source>
</evidence>
<comment type="caution">
    <text evidence="8">The sequence shown here is derived from an EMBL/GenBank/DDBJ whole genome shotgun (WGS) entry which is preliminary data.</text>
</comment>
<feature type="transmembrane region" description="Helical" evidence="6">
    <location>
        <begin position="32"/>
        <end position="53"/>
    </location>
</feature>
<evidence type="ECO:0000256" key="1">
    <source>
        <dbReference type="ARBA" id="ARBA00004651"/>
    </source>
</evidence>